<evidence type="ECO:0000313" key="2">
    <source>
        <dbReference type="Proteomes" id="UP000887540"/>
    </source>
</evidence>
<feature type="transmembrane region" description="Helical" evidence="1">
    <location>
        <begin position="234"/>
        <end position="255"/>
    </location>
</feature>
<feature type="transmembrane region" description="Helical" evidence="1">
    <location>
        <begin position="206"/>
        <end position="228"/>
    </location>
</feature>
<keyword evidence="1" id="KW-0812">Transmembrane</keyword>
<dbReference type="Pfam" id="PF10318">
    <property type="entry name" value="7TM_GPCR_Srh"/>
    <property type="match status" value="1"/>
</dbReference>
<sequence>MKPYRYTVTNTTVWSILFTIHSMYFFQPMPLFPLPAVKVLGITASMGGYYGGHIQFMIMIILAVNEYVAQFICFINLYLTLCHWDFHTKIKLVHGITIYAVTHIFATATCIFVILNAYTPADEIKEGVLRMYPHLEGLMNHKDMIFFGFDIKNWYTSLMIQLAWFLFALKGVFVPFGLLRIYLILLMLGKIHAQTTKFKKMVWRKMLFRATAPIIWGLIPTALCFWIAQSWPFQSYMIGNCLMVIMFSHGFWISFSTIMSFNPFRKALGELFKTPKSFFNASIISTTSKNRIHSKTQTF</sequence>
<keyword evidence="2" id="KW-1185">Reference proteome</keyword>
<dbReference type="AlphaFoldDB" id="A0A914CH62"/>
<name>A0A914CH62_9BILA</name>
<evidence type="ECO:0000256" key="1">
    <source>
        <dbReference type="SAM" id="Phobius"/>
    </source>
</evidence>
<reference evidence="3" key="1">
    <citation type="submission" date="2022-11" db="UniProtKB">
        <authorList>
            <consortium name="WormBaseParasite"/>
        </authorList>
    </citation>
    <scope>IDENTIFICATION</scope>
</reference>
<protein>
    <submittedName>
        <fullName evidence="3">Uncharacterized protein</fullName>
    </submittedName>
</protein>
<feature type="transmembrane region" description="Helical" evidence="1">
    <location>
        <begin position="12"/>
        <end position="34"/>
    </location>
</feature>
<dbReference type="InterPro" id="IPR019422">
    <property type="entry name" value="7TM_GPCR_serpentine_rcpt_Srh"/>
</dbReference>
<feature type="transmembrane region" description="Helical" evidence="1">
    <location>
        <begin position="162"/>
        <end position="185"/>
    </location>
</feature>
<feature type="transmembrane region" description="Helical" evidence="1">
    <location>
        <begin position="54"/>
        <end position="80"/>
    </location>
</feature>
<evidence type="ECO:0000313" key="3">
    <source>
        <dbReference type="WBParaSite" id="ACRNAN_scaffold10489.g31831.t1"/>
    </source>
</evidence>
<dbReference type="Proteomes" id="UP000887540">
    <property type="component" value="Unplaced"/>
</dbReference>
<accession>A0A914CH62</accession>
<keyword evidence="1" id="KW-0472">Membrane</keyword>
<organism evidence="2 3">
    <name type="scientific">Acrobeloides nanus</name>
    <dbReference type="NCBI Taxonomy" id="290746"/>
    <lineage>
        <taxon>Eukaryota</taxon>
        <taxon>Metazoa</taxon>
        <taxon>Ecdysozoa</taxon>
        <taxon>Nematoda</taxon>
        <taxon>Chromadorea</taxon>
        <taxon>Rhabditida</taxon>
        <taxon>Tylenchina</taxon>
        <taxon>Cephalobomorpha</taxon>
        <taxon>Cephaloboidea</taxon>
        <taxon>Cephalobidae</taxon>
        <taxon>Acrobeloides</taxon>
    </lineage>
</organism>
<feature type="transmembrane region" description="Helical" evidence="1">
    <location>
        <begin position="92"/>
        <end position="115"/>
    </location>
</feature>
<keyword evidence="1" id="KW-1133">Transmembrane helix</keyword>
<dbReference type="WBParaSite" id="ACRNAN_scaffold10489.g31831.t1">
    <property type="protein sequence ID" value="ACRNAN_scaffold10489.g31831.t1"/>
    <property type="gene ID" value="ACRNAN_scaffold10489.g31831"/>
</dbReference>
<proteinExistence type="predicted"/>